<dbReference type="InterPro" id="IPR011726">
    <property type="entry name" value="KdpF"/>
</dbReference>
<organism evidence="2 3">
    <name type="scientific">Dyella tabacisoli</name>
    <dbReference type="NCBI Taxonomy" id="2282381"/>
    <lineage>
        <taxon>Bacteria</taxon>
        <taxon>Pseudomonadati</taxon>
        <taxon>Pseudomonadota</taxon>
        <taxon>Gammaproteobacteria</taxon>
        <taxon>Lysobacterales</taxon>
        <taxon>Rhodanobacteraceae</taxon>
        <taxon>Dyella</taxon>
    </lineage>
</organism>
<evidence type="ECO:0000313" key="3">
    <source>
        <dbReference type="Proteomes" id="UP000253782"/>
    </source>
</evidence>
<evidence type="ECO:0000313" key="2">
    <source>
        <dbReference type="EMBL" id="RDD82856.1"/>
    </source>
</evidence>
<name>A0A369UQC8_9GAMM</name>
<dbReference type="EC" id="3.6.3.12" evidence="2"/>
<evidence type="ECO:0000256" key="1">
    <source>
        <dbReference type="SAM" id="Phobius"/>
    </source>
</evidence>
<dbReference type="AlphaFoldDB" id="A0A369UQC8"/>
<sequence>MSFIYVVATVIAVALAVYLCVALLKPEWFE</sequence>
<comment type="caution">
    <text evidence="2">The sequence shown here is derived from an EMBL/GenBank/DDBJ whole genome shotgun (WGS) entry which is preliminary data.</text>
</comment>
<dbReference type="NCBIfam" id="TIGR02115">
    <property type="entry name" value="potass_kdpF"/>
    <property type="match status" value="1"/>
</dbReference>
<keyword evidence="1" id="KW-0472">Membrane</keyword>
<feature type="transmembrane region" description="Helical" evidence="1">
    <location>
        <begin position="6"/>
        <end position="24"/>
    </location>
</feature>
<keyword evidence="2" id="KW-0378">Hydrolase</keyword>
<keyword evidence="1" id="KW-1133">Transmembrane helix</keyword>
<dbReference type="GO" id="GO:0005886">
    <property type="term" value="C:plasma membrane"/>
    <property type="evidence" value="ECO:0007669"/>
    <property type="project" value="InterPro"/>
</dbReference>
<proteinExistence type="predicted"/>
<dbReference type="GO" id="GO:0008556">
    <property type="term" value="F:P-type potassium transmembrane transporter activity"/>
    <property type="evidence" value="ECO:0007669"/>
    <property type="project" value="InterPro"/>
</dbReference>
<dbReference type="EMBL" id="QQAH01000003">
    <property type="protein sequence ID" value="RDD82856.1"/>
    <property type="molecule type" value="Genomic_DNA"/>
</dbReference>
<reference evidence="2 3" key="1">
    <citation type="submission" date="2018-07" db="EMBL/GenBank/DDBJ databases">
        <title>Dyella tabacisoli L4-6T, whole genome shotgun sequence.</title>
        <authorList>
            <person name="Zhou X.-K."/>
            <person name="Li W.-J."/>
            <person name="Duan Y.-Q."/>
        </authorList>
    </citation>
    <scope>NUCLEOTIDE SEQUENCE [LARGE SCALE GENOMIC DNA]</scope>
    <source>
        <strain evidence="2 3">L4-6</strain>
    </source>
</reference>
<protein>
    <submittedName>
        <fullName evidence="2">K(+)-transporting ATPase subunit F</fullName>
        <ecNumber evidence="2">3.6.3.12</ecNumber>
    </submittedName>
</protein>
<dbReference type="GO" id="GO:0016787">
    <property type="term" value="F:hydrolase activity"/>
    <property type="evidence" value="ECO:0007669"/>
    <property type="project" value="UniProtKB-KW"/>
</dbReference>
<dbReference type="Pfam" id="PF09604">
    <property type="entry name" value="Potass_KdpF"/>
    <property type="match status" value="1"/>
</dbReference>
<keyword evidence="3" id="KW-1185">Reference proteome</keyword>
<accession>A0A369UQC8</accession>
<dbReference type="Proteomes" id="UP000253782">
    <property type="component" value="Unassembled WGS sequence"/>
</dbReference>
<gene>
    <name evidence="2" type="primary">kdpF</name>
    <name evidence="2" type="ORF">DVJ77_04895</name>
</gene>
<dbReference type="RefSeq" id="WP_114844369.1">
    <property type="nucleotide sequence ID" value="NZ_JBHSPE010000001.1"/>
</dbReference>
<keyword evidence="1" id="KW-0812">Transmembrane</keyword>